<dbReference type="Pfam" id="PF04250">
    <property type="entry name" value="DUF429"/>
    <property type="match status" value="1"/>
</dbReference>
<reference evidence="2" key="1">
    <citation type="submission" date="2018-08" db="EMBL/GenBank/DDBJ databases">
        <authorList>
            <person name="Kim S.-J."/>
            <person name="Jung G.-Y."/>
        </authorList>
    </citation>
    <scope>NUCLEOTIDE SEQUENCE [LARGE SCALE GENOMIC DNA]</scope>
    <source>
        <strain evidence="2">GY_H</strain>
    </source>
</reference>
<comment type="caution">
    <text evidence="1">The sequence shown here is derived from an EMBL/GenBank/DDBJ whole genome shotgun (WGS) entry which is preliminary data.</text>
</comment>
<dbReference type="AlphaFoldDB" id="A0A371BA17"/>
<accession>A0A371BA17</accession>
<proteinExistence type="predicted"/>
<protein>
    <submittedName>
        <fullName evidence="1">DUF429 domain-containing protein</fullName>
    </submittedName>
</protein>
<dbReference type="OrthoDB" id="9811476at2"/>
<name>A0A371BA17_9BRAD</name>
<keyword evidence="2" id="KW-1185">Reference proteome</keyword>
<dbReference type="Proteomes" id="UP000263993">
    <property type="component" value="Unassembled WGS sequence"/>
</dbReference>
<sequence>MTVTTKTSDDIWLAGVDGCPGAWLAVFARPDGAILPPRVVKRFADIALGDQRPAIIAVDMPIGLPERSPAGGRLAEREARALLGDRRSSVFRIPSRPAVEASVAPEPADARERFFAACAIARETSDDRKGFAKQGFYILDKVAEVDTFLRGHKEHAGRIFETHPELAFVMMNGGRALDQPKKVKSRVYPPGLDLRRNLLVGAGIDAGIATMKAPKGAGDDDLIDALACLVTAQRLFRGEARSYPQDPPQDTFGLPMAIWA</sequence>
<gene>
    <name evidence="1" type="ORF">DXH78_06155</name>
</gene>
<organism evidence="1 2">
    <name type="scientific">Undibacter mobilis</name>
    <dbReference type="NCBI Taxonomy" id="2292256"/>
    <lineage>
        <taxon>Bacteria</taxon>
        <taxon>Pseudomonadati</taxon>
        <taxon>Pseudomonadota</taxon>
        <taxon>Alphaproteobacteria</taxon>
        <taxon>Hyphomicrobiales</taxon>
        <taxon>Nitrobacteraceae</taxon>
        <taxon>Undibacter</taxon>
    </lineage>
</organism>
<dbReference type="InterPro" id="IPR007362">
    <property type="entry name" value="DUF429"/>
</dbReference>
<evidence type="ECO:0000313" key="2">
    <source>
        <dbReference type="Proteomes" id="UP000263993"/>
    </source>
</evidence>
<evidence type="ECO:0000313" key="1">
    <source>
        <dbReference type="EMBL" id="RDV04201.1"/>
    </source>
</evidence>
<dbReference type="EMBL" id="QRGO01000001">
    <property type="protein sequence ID" value="RDV04201.1"/>
    <property type="molecule type" value="Genomic_DNA"/>
</dbReference>